<comment type="similarity">
    <text evidence="1">Belongs to the short-chain dehydrogenases/reductases (SDR) family.</text>
</comment>
<organism evidence="4 5">
    <name type="scientific">Phialocephala subalpina</name>
    <dbReference type="NCBI Taxonomy" id="576137"/>
    <lineage>
        <taxon>Eukaryota</taxon>
        <taxon>Fungi</taxon>
        <taxon>Dikarya</taxon>
        <taxon>Ascomycota</taxon>
        <taxon>Pezizomycotina</taxon>
        <taxon>Leotiomycetes</taxon>
        <taxon>Helotiales</taxon>
        <taxon>Mollisiaceae</taxon>
        <taxon>Phialocephala</taxon>
        <taxon>Phialocephala fortinii species complex</taxon>
    </lineage>
</organism>
<dbReference type="Gene3D" id="3.40.50.720">
    <property type="entry name" value="NAD(P)-binding Rossmann-like Domain"/>
    <property type="match status" value="1"/>
</dbReference>
<gene>
    <name evidence="4" type="ORF">PAC_08683</name>
</gene>
<evidence type="ECO:0000256" key="2">
    <source>
        <dbReference type="ARBA" id="ARBA00022857"/>
    </source>
</evidence>
<dbReference type="EMBL" id="FJOG01000012">
    <property type="protein sequence ID" value="CZR58791.1"/>
    <property type="molecule type" value="Genomic_DNA"/>
</dbReference>
<accession>A0A1L7X198</accession>
<dbReference type="STRING" id="576137.A0A1L7X198"/>
<protein>
    <submittedName>
        <fullName evidence="4">Probable oxidoreductase, short-chain dehydrogenase/reductase family</fullName>
    </submittedName>
</protein>
<name>A0A1L7X198_9HELO</name>
<dbReference type="InterPro" id="IPR002347">
    <property type="entry name" value="SDR_fam"/>
</dbReference>
<dbReference type="PRINTS" id="PR00081">
    <property type="entry name" value="GDHRDH"/>
</dbReference>
<evidence type="ECO:0000256" key="3">
    <source>
        <dbReference type="ARBA" id="ARBA00023002"/>
    </source>
</evidence>
<dbReference type="AlphaFoldDB" id="A0A1L7X198"/>
<dbReference type="SUPFAM" id="SSF51735">
    <property type="entry name" value="NAD(P)-binding Rossmann-fold domains"/>
    <property type="match status" value="1"/>
</dbReference>
<sequence length="261" mass="28915">MAFPYKHVLLIGATAGIGKGMADLLIDSGIKITAVGRRQDRINEFIKQHGEAKASGAAFDIADYKKAPQFAAEVMGKFPDVDCLFLNAGIQRKYDLAEFEKVDLDEWNYEMTVNYTSLVALTQAFMPYLKKQRQASIVFTGANLAFVPAATLPNYCASKTALNIFAMCLREQLKVAESRLKIIEILPGPVQTELHEYMGKAGSNVGMPLNDFTKQVMEGLNAGHDQIIVGLILDPTIFNELVDKRRTLFENVASMMRKRAA</sequence>
<dbReference type="OrthoDB" id="37659at2759"/>
<keyword evidence="2" id="KW-0521">NADP</keyword>
<dbReference type="InterPro" id="IPR036291">
    <property type="entry name" value="NAD(P)-bd_dom_sf"/>
</dbReference>
<evidence type="ECO:0000313" key="5">
    <source>
        <dbReference type="Proteomes" id="UP000184330"/>
    </source>
</evidence>
<dbReference type="Pfam" id="PF00106">
    <property type="entry name" value="adh_short"/>
    <property type="match status" value="1"/>
</dbReference>
<keyword evidence="5" id="KW-1185">Reference proteome</keyword>
<dbReference type="Proteomes" id="UP000184330">
    <property type="component" value="Unassembled WGS sequence"/>
</dbReference>
<dbReference type="PROSITE" id="PS00061">
    <property type="entry name" value="ADH_SHORT"/>
    <property type="match status" value="1"/>
</dbReference>
<dbReference type="GO" id="GO:0016491">
    <property type="term" value="F:oxidoreductase activity"/>
    <property type="evidence" value="ECO:0007669"/>
    <property type="project" value="UniProtKB-KW"/>
</dbReference>
<evidence type="ECO:0000256" key="1">
    <source>
        <dbReference type="ARBA" id="ARBA00006484"/>
    </source>
</evidence>
<evidence type="ECO:0000313" key="4">
    <source>
        <dbReference type="EMBL" id="CZR58791.1"/>
    </source>
</evidence>
<reference evidence="4 5" key="1">
    <citation type="submission" date="2016-03" db="EMBL/GenBank/DDBJ databases">
        <authorList>
            <person name="Ploux O."/>
        </authorList>
    </citation>
    <scope>NUCLEOTIDE SEQUENCE [LARGE SCALE GENOMIC DNA]</scope>
    <source>
        <strain evidence="4 5">UAMH 11012</strain>
    </source>
</reference>
<keyword evidence="3" id="KW-0560">Oxidoreductase</keyword>
<proteinExistence type="inferred from homology"/>
<dbReference type="InterPro" id="IPR020904">
    <property type="entry name" value="Sc_DH/Rdtase_CS"/>
</dbReference>
<dbReference type="PANTHER" id="PTHR43669:SF15">
    <property type="entry name" value="OXIDOREDUCTASE, SHORT-CHAIN DEHYDROGENASE_REDUCTASE FAMILY (AFU_ORTHOLOGUE AFUA_1G01330)"/>
    <property type="match status" value="1"/>
</dbReference>
<dbReference type="PANTHER" id="PTHR43669">
    <property type="entry name" value="5-KETO-D-GLUCONATE 5-REDUCTASE"/>
    <property type="match status" value="1"/>
</dbReference>